<keyword evidence="3" id="KW-1185">Reference proteome</keyword>
<evidence type="ECO:0000313" key="3">
    <source>
        <dbReference type="Proteomes" id="UP000249402"/>
    </source>
</evidence>
<evidence type="ECO:0000313" key="2">
    <source>
        <dbReference type="EMBL" id="RAL06136.1"/>
    </source>
</evidence>
<evidence type="ECO:0000256" key="1">
    <source>
        <dbReference type="SAM" id="MobiDB-lite"/>
    </source>
</evidence>
<protein>
    <submittedName>
        <fullName evidence="2">Uncharacterized protein</fullName>
    </submittedName>
</protein>
<dbReference type="RefSeq" id="XP_025580463.1">
    <property type="nucleotide sequence ID" value="XM_025718362.1"/>
</dbReference>
<dbReference type="AlphaFoldDB" id="A0A395HEQ9"/>
<dbReference type="GeneID" id="37223227"/>
<gene>
    <name evidence="2" type="ORF">BO80DRAFT_420434</name>
</gene>
<organism evidence="2 3">
    <name type="scientific">Aspergillus ibericus CBS 121593</name>
    <dbReference type="NCBI Taxonomy" id="1448316"/>
    <lineage>
        <taxon>Eukaryota</taxon>
        <taxon>Fungi</taxon>
        <taxon>Dikarya</taxon>
        <taxon>Ascomycota</taxon>
        <taxon>Pezizomycotina</taxon>
        <taxon>Eurotiomycetes</taxon>
        <taxon>Eurotiomycetidae</taxon>
        <taxon>Eurotiales</taxon>
        <taxon>Aspergillaceae</taxon>
        <taxon>Aspergillus</taxon>
        <taxon>Aspergillus subgen. Circumdati</taxon>
    </lineage>
</organism>
<dbReference type="VEuPathDB" id="FungiDB:BO80DRAFT_420434"/>
<sequence length="72" mass="7978">MSMNDILRSLYSRTWRDHQSFGAGHDAMAFMHSWSVTGSGCKNDFRNHPPLKHEGQKSSGTGRADEALSAVL</sequence>
<accession>A0A395HEQ9</accession>
<dbReference type="Proteomes" id="UP000249402">
    <property type="component" value="Unassembled WGS sequence"/>
</dbReference>
<dbReference type="EMBL" id="KZ824419">
    <property type="protein sequence ID" value="RAL06136.1"/>
    <property type="molecule type" value="Genomic_DNA"/>
</dbReference>
<reference evidence="2 3" key="1">
    <citation type="submission" date="2018-02" db="EMBL/GenBank/DDBJ databases">
        <title>The genomes of Aspergillus section Nigri reveals drivers in fungal speciation.</title>
        <authorList>
            <consortium name="DOE Joint Genome Institute"/>
            <person name="Vesth T.C."/>
            <person name="Nybo J."/>
            <person name="Theobald S."/>
            <person name="Brandl J."/>
            <person name="Frisvad J.C."/>
            <person name="Nielsen K.F."/>
            <person name="Lyhne E.K."/>
            <person name="Kogle M.E."/>
            <person name="Kuo A."/>
            <person name="Riley R."/>
            <person name="Clum A."/>
            <person name="Nolan M."/>
            <person name="Lipzen A."/>
            <person name="Salamov A."/>
            <person name="Henrissat B."/>
            <person name="Wiebenga A."/>
            <person name="De vries R.P."/>
            <person name="Grigoriev I.V."/>
            <person name="Mortensen U.H."/>
            <person name="Andersen M.R."/>
            <person name="Baker S.E."/>
        </authorList>
    </citation>
    <scope>NUCLEOTIDE SEQUENCE [LARGE SCALE GENOMIC DNA]</scope>
    <source>
        <strain evidence="2 3">CBS 121593</strain>
    </source>
</reference>
<proteinExistence type="predicted"/>
<feature type="region of interest" description="Disordered" evidence="1">
    <location>
        <begin position="45"/>
        <end position="72"/>
    </location>
</feature>
<feature type="compositionally biased region" description="Basic and acidic residues" evidence="1">
    <location>
        <begin position="45"/>
        <end position="56"/>
    </location>
</feature>
<name>A0A395HEQ9_9EURO</name>